<dbReference type="AlphaFoldDB" id="A0A0J1CKP0"/>
<reference evidence="3 4" key="1">
    <citation type="journal article" date="2015" name="Genome Announc.">
        <title>Draft Genome Sequence of Burkholderia sp. Strain PML1(12), an Ectomycorrhizosphere-Inhabiting Bacterium with Effective Mineral-Weathering Ability.</title>
        <authorList>
            <person name="Uroz S."/>
            <person name="Oger P."/>
        </authorList>
    </citation>
    <scope>NUCLEOTIDE SEQUENCE [LARGE SCALE GENOMIC DNA]</scope>
    <source>
        <strain evidence="4">PML1(12)</strain>
    </source>
</reference>
<sequence length="167" mass="17907">MKQLLKYLTATAAMLIALCLPAAGIHAQTAPSIVGSWSLVSLTVQRSGNQLNLLGPQPQGQLIFGSDGRYVLMGIRADLPKLAEGSRLAGSTEENKLIAEGTVAHFGTYTVDEARSAIVFHIQKSSFPNWDGDVQTRPFTLVGDRLTYVTPGSFGYGAATVVWQRAK</sequence>
<dbReference type="Proteomes" id="UP000035963">
    <property type="component" value="Unassembled WGS sequence"/>
</dbReference>
<organism evidence="3 4">
    <name type="scientific">Caballeronia mineralivorans PML1(12)</name>
    <dbReference type="NCBI Taxonomy" id="908627"/>
    <lineage>
        <taxon>Bacteria</taxon>
        <taxon>Pseudomonadati</taxon>
        <taxon>Pseudomonadota</taxon>
        <taxon>Betaproteobacteria</taxon>
        <taxon>Burkholderiales</taxon>
        <taxon>Burkholderiaceae</taxon>
        <taxon>Caballeronia</taxon>
    </lineage>
</organism>
<evidence type="ECO:0000259" key="2">
    <source>
        <dbReference type="Pfam" id="PF13924"/>
    </source>
</evidence>
<evidence type="ECO:0000313" key="3">
    <source>
        <dbReference type="EMBL" id="KLU21287.1"/>
    </source>
</evidence>
<dbReference type="RefSeq" id="WP_047897204.1">
    <property type="nucleotide sequence ID" value="NZ_AEJF01000228.1"/>
</dbReference>
<gene>
    <name evidence="3" type="ORF">EOS_37140</name>
</gene>
<accession>A0A0J1CKP0</accession>
<keyword evidence="1" id="KW-0732">Signal</keyword>
<comment type="caution">
    <text evidence="3">The sequence shown here is derived from an EMBL/GenBank/DDBJ whole genome shotgun (WGS) entry which is preliminary data.</text>
</comment>
<dbReference type="Pfam" id="PF13924">
    <property type="entry name" value="Lipocalin_5"/>
    <property type="match status" value="1"/>
</dbReference>
<feature type="signal peptide" evidence="1">
    <location>
        <begin position="1"/>
        <end position="22"/>
    </location>
</feature>
<proteinExistence type="predicted"/>
<evidence type="ECO:0000313" key="4">
    <source>
        <dbReference type="Proteomes" id="UP000035963"/>
    </source>
</evidence>
<keyword evidence="4" id="KW-1185">Reference proteome</keyword>
<protein>
    <recommendedName>
        <fullName evidence="2">Lipocalin-like domain-containing protein</fullName>
    </recommendedName>
</protein>
<evidence type="ECO:0000256" key="1">
    <source>
        <dbReference type="SAM" id="SignalP"/>
    </source>
</evidence>
<feature type="chain" id="PRO_5005249025" description="Lipocalin-like domain-containing protein" evidence="1">
    <location>
        <begin position="23"/>
        <end position="167"/>
    </location>
</feature>
<dbReference type="EMBL" id="AEJF01000228">
    <property type="protein sequence ID" value="KLU21287.1"/>
    <property type="molecule type" value="Genomic_DNA"/>
</dbReference>
<dbReference type="PATRIC" id="fig|908627.4.peg.8330"/>
<dbReference type="OrthoDB" id="118834at2"/>
<feature type="domain" description="Lipocalin-like" evidence="2">
    <location>
        <begin position="34"/>
        <end position="151"/>
    </location>
</feature>
<dbReference type="InterPro" id="IPR024311">
    <property type="entry name" value="Lipocalin-like"/>
</dbReference>
<name>A0A0J1CKP0_9BURK</name>